<dbReference type="AlphaFoldDB" id="A0A7W7QG62"/>
<gene>
    <name evidence="1" type="ORF">FHS44_000098</name>
</gene>
<comment type="caution">
    <text evidence="1">The sequence shown here is derived from an EMBL/GenBank/DDBJ whole genome shotgun (WGS) entry which is preliminary data.</text>
</comment>
<protein>
    <submittedName>
        <fullName evidence="1">Uncharacterized protein</fullName>
    </submittedName>
</protein>
<dbReference type="RefSeq" id="WP_184711858.1">
    <property type="nucleotide sequence ID" value="NZ_JACHJP010000001.1"/>
</dbReference>
<name>A0A7W7QG62_9ACTN</name>
<dbReference type="Proteomes" id="UP000552644">
    <property type="component" value="Unassembled WGS sequence"/>
</dbReference>
<accession>A0A7W7QG62</accession>
<reference evidence="1 2" key="1">
    <citation type="submission" date="2020-08" db="EMBL/GenBank/DDBJ databases">
        <title>Genomic Encyclopedia of Type Strains, Phase III (KMG-III): the genomes of soil and plant-associated and newly described type strains.</title>
        <authorList>
            <person name="Whitman W."/>
        </authorList>
    </citation>
    <scope>NUCLEOTIDE SEQUENCE [LARGE SCALE GENOMIC DNA]</scope>
    <source>
        <strain evidence="1 2">CECT 8840</strain>
    </source>
</reference>
<sequence>MDDQDPWGTALTGVPDSVIELAMLCETFSTRVAALADELAKADLSGDDLVLINACLRKAASSSWLVGAVTFGLERRAPEGRCPHFNVVTTAEWIRLFHGDESARMESYECDLEAGHPGPHVSPVFQVRYAPQPVWIRWSGRDRELVELTSCPIDRIGADPNGVDDEACGLPEGHVGRHWYGDN</sequence>
<dbReference type="EMBL" id="JACHJP010000001">
    <property type="protein sequence ID" value="MBB4913026.1"/>
    <property type="molecule type" value="Genomic_DNA"/>
</dbReference>
<keyword evidence="2" id="KW-1185">Reference proteome</keyword>
<evidence type="ECO:0000313" key="1">
    <source>
        <dbReference type="EMBL" id="MBB4913026.1"/>
    </source>
</evidence>
<organism evidence="1 2">
    <name type="scientific">Streptosporangium saharense</name>
    <dbReference type="NCBI Taxonomy" id="1706840"/>
    <lineage>
        <taxon>Bacteria</taxon>
        <taxon>Bacillati</taxon>
        <taxon>Actinomycetota</taxon>
        <taxon>Actinomycetes</taxon>
        <taxon>Streptosporangiales</taxon>
        <taxon>Streptosporangiaceae</taxon>
        <taxon>Streptosporangium</taxon>
    </lineage>
</organism>
<proteinExistence type="predicted"/>
<evidence type="ECO:0000313" key="2">
    <source>
        <dbReference type="Proteomes" id="UP000552644"/>
    </source>
</evidence>